<evidence type="ECO:0000256" key="1">
    <source>
        <dbReference type="SAM" id="MobiDB-lite"/>
    </source>
</evidence>
<reference evidence="2 3" key="1">
    <citation type="journal article" date="2023" name="Nucleic Acids Res.">
        <title>The hologenome of Daphnia magna reveals possible DNA methylation and microbiome-mediated evolution of the host genome.</title>
        <authorList>
            <person name="Chaturvedi A."/>
            <person name="Li X."/>
            <person name="Dhandapani V."/>
            <person name="Marshall H."/>
            <person name="Kissane S."/>
            <person name="Cuenca-Cambronero M."/>
            <person name="Asole G."/>
            <person name="Calvet F."/>
            <person name="Ruiz-Romero M."/>
            <person name="Marangio P."/>
            <person name="Guigo R."/>
            <person name="Rago D."/>
            <person name="Mirbahai L."/>
            <person name="Eastwood N."/>
            <person name="Colbourne J.K."/>
            <person name="Zhou J."/>
            <person name="Mallon E."/>
            <person name="Orsini L."/>
        </authorList>
    </citation>
    <scope>NUCLEOTIDE SEQUENCE [LARGE SCALE GENOMIC DNA]</scope>
    <source>
        <strain evidence="2">LRV0_1</strain>
    </source>
</reference>
<dbReference type="EMBL" id="JAOYFB010000040">
    <property type="protein sequence ID" value="KAK4035502.1"/>
    <property type="molecule type" value="Genomic_DNA"/>
</dbReference>
<sequence>MHLTPFPTLIVTMSRCQILILGLFLHEAILLVNGAAVPSFGNTQPQFPKDATDSVRNASSPSDFKSFMQMEQMRQNSPPSQPPVRPFGTMPSMFQMLPPNALPSFAMMPQPPNPSMTMMQHTTTPPTMMNNPSQQGQPQLPKREISPVADAITANHAPILNSNSTRTNNNTRRETEPTTAKPAATIRQPTQETTLDTEQKQSDGSKIQQAAVNPFVIPQHPPQPIPMTPFNPMMQQLNPMMQQLNPMMQPFGPMMHQPLFIDPMGRLMMLVPFDPSRLNLAAQAGPQGPQGPPLPIQIPFGQPQLRPVMPDFSKQPPRMPATSKNETTSS</sequence>
<accession>A0ABR0B1D1</accession>
<feature type="compositionally biased region" description="Low complexity" evidence="1">
    <location>
        <begin position="161"/>
        <end position="170"/>
    </location>
</feature>
<feature type="compositionally biased region" description="Polar residues" evidence="1">
    <location>
        <begin position="187"/>
        <end position="196"/>
    </location>
</feature>
<gene>
    <name evidence="2" type="ORF">OUZ56_027589</name>
</gene>
<feature type="region of interest" description="Disordered" evidence="1">
    <location>
        <begin position="154"/>
        <end position="206"/>
    </location>
</feature>
<evidence type="ECO:0000313" key="2">
    <source>
        <dbReference type="EMBL" id="KAK4035502.1"/>
    </source>
</evidence>
<proteinExistence type="predicted"/>
<name>A0ABR0B1D1_9CRUS</name>
<protein>
    <submittedName>
        <fullName evidence="2">Uncharacterized protein</fullName>
    </submittedName>
</protein>
<organism evidence="2 3">
    <name type="scientific">Daphnia magna</name>
    <dbReference type="NCBI Taxonomy" id="35525"/>
    <lineage>
        <taxon>Eukaryota</taxon>
        <taxon>Metazoa</taxon>
        <taxon>Ecdysozoa</taxon>
        <taxon>Arthropoda</taxon>
        <taxon>Crustacea</taxon>
        <taxon>Branchiopoda</taxon>
        <taxon>Diplostraca</taxon>
        <taxon>Cladocera</taxon>
        <taxon>Anomopoda</taxon>
        <taxon>Daphniidae</taxon>
        <taxon>Daphnia</taxon>
    </lineage>
</organism>
<dbReference type="Proteomes" id="UP001234178">
    <property type="component" value="Unassembled WGS sequence"/>
</dbReference>
<keyword evidence="3" id="KW-1185">Reference proteome</keyword>
<feature type="region of interest" description="Disordered" evidence="1">
    <location>
        <begin position="282"/>
        <end position="330"/>
    </location>
</feature>
<evidence type="ECO:0000313" key="3">
    <source>
        <dbReference type="Proteomes" id="UP001234178"/>
    </source>
</evidence>
<comment type="caution">
    <text evidence="2">The sequence shown here is derived from an EMBL/GenBank/DDBJ whole genome shotgun (WGS) entry which is preliminary data.</text>
</comment>